<dbReference type="EMBL" id="MSZX01000006">
    <property type="protein sequence ID" value="OPA76830.1"/>
    <property type="molecule type" value="Genomic_DNA"/>
</dbReference>
<dbReference type="Proteomes" id="UP000190188">
    <property type="component" value="Unassembled WGS sequence"/>
</dbReference>
<reference evidence="1 2" key="1">
    <citation type="submission" date="2017-01" db="EMBL/GenBank/DDBJ databases">
        <title>Genome analysis of Paenibacillus selenitrireducens ES3-24.</title>
        <authorList>
            <person name="Xu D."/>
            <person name="Yao R."/>
            <person name="Zheng S."/>
        </authorList>
    </citation>
    <scope>NUCLEOTIDE SEQUENCE [LARGE SCALE GENOMIC DNA]</scope>
    <source>
        <strain evidence="1 2">ES3-24</strain>
    </source>
</reference>
<accession>A0A1T2XAH0</accession>
<sequence length="77" mass="8790">MKHIGNSDEEDEVLRALLLRERVEFAATTAEIPYIRAHLGAVLLNEFHLGTIRENRKIHVTYQGMGRRTGIGRLAYT</sequence>
<organism evidence="1 2">
    <name type="scientific">Paenibacillus selenitireducens</name>
    <dbReference type="NCBI Taxonomy" id="1324314"/>
    <lineage>
        <taxon>Bacteria</taxon>
        <taxon>Bacillati</taxon>
        <taxon>Bacillota</taxon>
        <taxon>Bacilli</taxon>
        <taxon>Bacillales</taxon>
        <taxon>Paenibacillaceae</taxon>
        <taxon>Paenibacillus</taxon>
    </lineage>
</organism>
<evidence type="ECO:0000313" key="2">
    <source>
        <dbReference type="Proteomes" id="UP000190188"/>
    </source>
</evidence>
<dbReference type="STRING" id="1324314.BVG16_16875"/>
<proteinExistence type="predicted"/>
<comment type="caution">
    <text evidence="1">The sequence shown here is derived from an EMBL/GenBank/DDBJ whole genome shotgun (WGS) entry which is preliminary data.</text>
</comment>
<protein>
    <submittedName>
        <fullName evidence="1">Uncharacterized protein</fullName>
    </submittedName>
</protein>
<evidence type="ECO:0000313" key="1">
    <source>
        <dbReference type="EMBL" id="OPA76830.1"/>
    </source>
</evidence>
<gene>
    <name evidence="1" type="ORF">BVG16_16875</name>
</gene>
<name>A0A1T2XAH0_9BACL</name>
<keyword evidence="2" id="KW-1185">Reference proteome</keyword>
<dbReference type="AlphaFoldDB" id="A0A1T2XAH0"/>